<dbReference type="Pfam" id="PF04411">
    <property type="entry name" value="PDDEXK_7"/>
    <property type="match status" value="1"/>
</dbReference>
<evidence type="ECO:0000313" key="3">
    <source>
        <dbReference type="Proteomes" id="UP001223336"/>
    </source>
</evidence>
<dbReference type="AlphaFoldDB" id="A0AA51MIL8"/>
<dbReference type="Proteomes" id="UP001223336">
    <property type="component" value="Unassembled WGS sequence"/>
</dbReference>
<reference evidence="2 3" key="1">
    <citation type="submission" date="2023-08" db="EMBL/GenBank/DDBJ databases">
        <title>New molecular markers tilS and rpoB for phylogenetic and monitoring studies of the genus Thiothrix biodiversity.</title>
        <authorList>
            <person name="Ravin N.V."/>
            <person name="Smolyakov D."/>
            <person name="Markov N.D."/>
            <person name="Beletsky A.V."/>
            <person name="Mardanov A.V."/>
            <person name="Rudenko T.S."/>
            <person name="Grabovich M.Y."/>
        </authorList>
    </citation>
    <scope>NUCLEOTIDE SEQUENCE</scope>
    <source>
        <strain evidence="2">DNT52</strain>
        <strain evidence="1 3">H33</strain>
    </source>
</reference>
<sequence>MKSVFEVKYISIKWDDLNSIRNIRESTFPIKIDIVDEDNYFLELQTYTRIENEEDGQVAFHIHDDSSDVVPVLIDASNNQIPLLKIQNPQTKKNWWIENGSWNKKRKYRESNLWNHVGRTQVKFGSIRCDIHVRAISFSVEELSEYLNDFKNDFWALIYKPNSFVSGDAKQKEIKFLNEKTLNLISKFIDYTTKILANPKKELKEVQTLKDRKEVRPVAKTYMEIATKGISKKLTSRDYAESYDVAENRYICYITNKVYSMSLQILNALDHEYKFIANNQLYQKKRLDLFSKTKKINKRVFENDLKQLEEMIKKDKDNLLQSLKGQDQDDDLLTIKNKIDEIKQFPIKIKEALTSQPKINNDMVKIQTLTIRLERKQNDYLGKVQFKASVSYMNDEIFTSESNSIIIISFAKILFDGVFEEGDSYTISGVVNESKYPTRYKNIIHNIEFVNILDIKKSNIVEYEYRVITVRLKKNKFESYGKHIVFNGNVMTDDGLWFQHKENDFYSFKFHKDIFPNAFRENITYQITCYISRNIRKWSKNNREGYIHEIIFEYIEDIKIIESVLEKKLIKEKETFLRLESLGWQMDMSPQELVKQNHEKDTIDKSLDDLTKQNTEITKHKKELLKKITLIKKLIDRFKALKIKEDCSFPNSMTFIQNPNYQGSKKVFTSFLETIGIEEDMFKSLLLVDQIGLIDLPALYEKWCLLQIIKVLIEEYHFIPDQNWKKTLVSQVLTIKYNVKMNFFNDVIARDVILGYEEELKSKKRPDFVLMVKSKRTETTKKFIMDAKFRENVDIRGLMQELYHDKNYSEDRKNKVFILHPDVNNKIDNFSNPQSWADQSYYGETQLMNYDWDKDDPECEYVEVLPNHRYGAILLSPFDRSAISEGGYLDNLKRLIAMFLQYGMEDNKKLASNDGKIDSMTKENPFCTLCGSSNLYIKRFTPRSGVGYGYEVTCKDCTHHMEYNYCSGCKNRIIKNGRYWSYHATKPIDQFNIKCPHCGDFLLEESR</sequence>
<dbReference type="RefSeq" id="WP_308134158.1">
    <property type="nucleotide sequence ID" value="NZ_CP133217.1"/>
</dbReference>
<accession>A0AA51MIL8</accession>
<keyword evidence="3" id="KW-1185">Reference proteome</keyword>
<dbReference type="EMBL" id="JAVFKN010000005">
    <property type="protein sequence ID" value="MDQ5768064.1"/>
    <property type="molecule type" value="Genomic_DNA"/>
</dbReference>
<dbReference type="Proteomes" id="UP001229862">
    <property type="component" value="Chromosome"/>
</dbReference>
<organism evidence="2">
    <name type="scientific">Thiothrix subterranea</name>
    <dbReference type="NCBI Taxonomy" id="2735563"/>
    <lineage>
        <taxon>Bacteria</taxon>
        <taxon>Pseudomonadati</taxon>
        <taxon>Pseudomonadota</taxon>
        <taxon>Gammaproteobacteria</taxon>
        <taxon>Thiotrichales</taxon>
        <taxon>Thiotrichaceae</taxon>
        <taxon>Thiothrix</taxon>
    </lineage>
</organism>
<gene>
    <name evidence="1" type="ORF">RCC75_05965</name>
    <name evidence="2" type="ORF">RCG00_12760</name>
</gene>
<name>A0AA51MIL8_9GAMM</name>
<evidence type="ECO:0000313" key="2">
    <source>
        <dbReference type="EMBL" id="WML85174.1"/>
    </source>
</evidence>
<dbReference type="EMBL" id="CP133217">
    <property type="protein sequence ID" value="WML85174.1"/>
    <property type="molecule type" value="Genomic_DNA"/>
</dbReference>
<dbReference type="InterPro" id="IPR007505">
    <property type="entry name" value="PDDEXK_7"/>
</dbReference>
<evidence type="ECO:0000313" key="1">
    <source>
        <dbReference type="EMBL" id="MDQ5768064.1"/>
    </source>
</evidence>
<protein>
    <submittedName>
        <fullName evidence="2">Nuclease domain-containing protein</fullName>
    </submittedName>
</protein>
<proteinExistence type="predicted"/>